<dbReference type="KEGG" id="scn:Solca_2146"/>
<dbReference type="InterPro" id="IPR036365">
    <property type="entry name" value="PGBD-like_sf"/>
</dbReference>
<evidence type="ECO:0000259" key="2">
    <source>
        <dbReference type="Pfam" id="PF01471"/>
    </source>
</evidence>
<sequence>MQTHVTGITEKIGNTVNSNQQKNKPFFAPVIVQPKLTIGPVDDPYEREADSVAEKVMRTPEQDVLQAKPSPIVIQKKCAACEEEELNRKEDEAPAVADELSAIKDIPVQRKCAHCEEEERNLQMKGADGAKGGLGALSIVNQVINSQGEPLHAATRSFMESRFGYDFSNVQIHNDLLAHQSSTAINAKAYTHANHVVFGSGQFQPDTNAGKQLLAHELTHVVQQRAGQQQAVQRRIGDGHDLNAARFKGNIVLEALYDNEQLLRKGDKGPAVKILQQALIDSGMTLPVYGVDGKFGAETENAVKTFQRASGLSGIDRDGVVGPTTMGWLDQRFTNSPTPAGTSRGATTGCPAFKTIKVDFVSFRGSTRNPGADLDYANTVFNQCCVKFEMGKGFSLSNAESDIILKGNTELNVANSCAALSAEESSLVAKLSPRVSSRFKVFYVDTISTGDRAMSFPPYCATGLAASRLNFSFVSNSAMPRSLAHEFGHILLNSPGHAPGVTTKLMHPTNAATAEDLDATDCATVFANA</sequence>
<feature type="domain" description="Peptidoglycan binding-like" evidence="2">
    <location>
        <begin position="269"/>
        <end position="329"/>
    </location>
</feature>
<gene>
    <name evidence="4" type="ordered locus">Solca_2146</name>
</gene>
<feature type="region of interest" description="Disordered" evidence="1">
    <location>
        <begin position="1"/>
        <end position="20"/>
    </location>
</feature>
<dbReference type="eggNOG" id="COG3409">
    <property type="taxonomic scope" value="Bacteria"/>
</dbReference>
<dbReference type="InterPro" id="IPR025295">
    <property type="entry name" value="eCIS_core_dom"/>
</dbReference>
<name>H8KU87_SOLCM</name>
<dbReference type="Gene3D" id="1.10.101.10">
    <property type="entry name" value="PGBD-like superfamily/PGBD"/>
    <property type="match status" value="1"/>
</dbReference>
<dbReference type="OrthoDB" id="4317910at2"/>
<dbReference type="SUPFAM" id="SSF47090">
    <property type="entry name" value="PGBD-like"/>
    <property type="match status" value="1"/>
</dbReference>
<evidence type="ECO:0000256" key="1">
    <source>
        <dbReference type="SAM" id="MobiDB-lite"/>
    </source>
</evidence>
<dbReference type="HOGENOM" id="CLU_514711_0_0_10"/>
<protein>
    <submittedName>
        <fullName evidence="4">Putative peptidoglycan-binding domain-containing protein</fullName>
    </submittedName>
</protein>
<reference evidence="4" key="1">
    <citation type="submission" date="2012-02" db="EMBL/GenBank/DDBJ databases">
        <title>The complete genome of Solitalea canadensis DSM 3403.</title>
        <authorList>
            <consortium name="US DOE Joint Genome Institute (JGI-PGF)"/>
            <person name="Lucas S."/>
            <person name="Copeland A."/>
            <person name="Lapidus A."/>
            <person name="Glavina del Rio T."/>
            <person name="Dalin E."/>
            <person name="Tice H."/>
            <person name="Bruce D."/>
            <person name="Goodwin L."/>
            <person name="Pitluck S."/>
            <person name="Peters L."/>
            <person name="Ovchinnikova G."/>
            <person name="Lu M."/>
            <person name="Kyrpides N."/>
            <person name="Mavromatis K."/>
            <person name="Ivanova N."/>
            <person name="Brettin T."/>
            <person name="Detter J.C."/>
            <person name="Han C."/>
            <person name="Larimer F."/>
            <person name="Land M."/>
            <person name="Hauser L."/>
            <person name="Markowitz V."/>
            <person name="Cheng J.-F."/>
            <person name="Hugenholtz P."/>
            <person name="Woyke T."/>
            <person name="Wu D."/>
            <person name="Spring S."/>
            <person name="Schroeder M."/>
            <person name="Kopitz M."/>
            <person name="Brambilla E."/>
            <person name="Klenk H.-P."/>
            <person name="Eisen J.A."/>
        </authorList>
    </citation>
    <scope>NUCLEOTIDE SEQUENCE</scope>
    <source>
        <strain evidence="4">DSM 3403</strain>
    </source>
</reference>
<evidence type="ECO:0000313" key="4">
    <source>
        <dbReference type="EMBL" id="AFD07199.1"/>
    </source>
</evidence>
<dbReference type="STRING" id="929556.Solca_2146"/>
<evidence type="ECO:0000313" key="5">
    <source>
        <dbReference type="Proteomes" id="UP000007590"/>
    </source>
</evidence>
<proteinExistence type="predicted"/>
<dbReference type="AlphaFoldDB" id="H8KU87"/>
<dbReference type="Pfam" id="PF01471">
    <property type="entry name" value="PG_binding_1"/>
    <property type="match status" value="1"/>
</dbReference>
<dbReference type="EMBL" id="CP003349">
    <property type="protein sequence ID" value="AFD07199.1"/>
    <property type="molecule type" value="Genomic_DNA"/>
</dbReference>
<dbReference type="Proteomes" id="UP000007590">
    <property type="component" value="Chromosome"/>
</dbReference>
<dbReference type="InterPro" id="IPR002477">
    <property type="entry name" value="Peptidoglycan-bd-like"/>
</dbReference>
<evidence type="ECO:0000259" key="3">
    <source>
        <dbReference type="Pfam" id="PF13699"/>
    </source>
</evidence>
<dbReference type="InterPro" id="IPR036366">
    <property type="entry name" value="PGBDSf"/>
</dbReference>
<feature type="domain" description="eCIS core" evidence="3">
    <location>
        <begin position="150"/>
        <end position="227"/>
    </location>
</feature>
<dbReference type="Pfam" id="PF13699">
    <property type="entry name" value="eCIS_core"/>
    <property type="match status" value="1"/>
</dbReference>
<keyword evidence="5" id="KW-1185">Reference proteome</keyword>
<dbReference type="RefSeq" id="WP_014680426.1">
    <property type="nucleotide sequence ID" value="NC_017770.1"/>
</dbReference>
<organism evidence="4 5">
    <name type="scientific">Solitalea canadensis (strain ATCC 29591 / DSM 3403 / JCM 21819 / LMG 8368 / NBRC 15130 / NCIMB 12057 / USAM 9D)</name>
    <name type="common">Flexibacter canadensis</name>
    <dbReference type="NCBI Taxonomy" id="929556"/>
    <lineage>
        <taxon>Bacteria</taxon>
        <taxon>Pseudomonadati</taxon>
        <taxon>Bacteroidota</taxon>
        <taxon>Sphingobacteriia</taxon>
        <taxon>Sphingobacteriales</taxon>
        <taxon>Sphingobacteriaceae</taxon>
        <taxon>Solitalea</taxon>
    </lineage>
</organism>
<accession>H8KU87</accession>